<sequence>MDRRCRLDPATSHFVRLNHLSIRSVSPNTALFLISIAQLVVSLSFECHADTHMRPQSYSANMNENTKLSVQKF</sequence>
<evidence type="ECO:0000313" key="1">
    <source>
        <dbReference type="EMBL" id="RAH75242.1"/>
    </source>
</evidence>
<accession>A0ACD1HP55</accession>
<evidence type="ECO:0000313" key="2">
    <source>
        <dbReference type="Proteomes" id="UP000249661"/>
    </source>
</evidence>
<gene>
    <name evidence="1" type="ORF">BO66DRAFT_3805</name>
</gene>
<protein>
    <submittedName>
        <fullName evidence="1">Uncharacterized protein</fullName>
    </submittedName>
</protein>
<organism evidence="1 2">
    <name type="scientific">Aspergillus aculeatinus CBS 121060</name>
    <dbReference type="NCBI Taxonomy" id="1448322"/>
    <lineage>
        <taxon>Eukaryota</taxon>
        <taxon>Fungi</taxon>
        <taxon>Dikarya</taxon>
        <taxon>Ascomycota</taxon>
        <taxon>Pezizomycotina</taxon>
        <taxon>Eurotiomycetes</taxon>
        <taxon>Eurotiomycetidae</taxon>
        <taxon>Eurotiales</taxon>
        <taxon>Aspergillaceae</taxon>
        <taxon>Aspergillus</taxon>
        <taxon>Aspergillus subgen. Circumdati</taxon>
    </lineage>
</organism>
<keyword evidence="2" id="KW-1185">Reference proteome</keyword>
<dbReference type="EMBL" id="KZ824933">
    <property type="protein sequence ID" value="RAH75242.1"/>
    <property type="molecule type" value="Genomic_DNA"/>
</dbReference>
<name>A0ACD1HP55_9EURO</name>
<dbReference type="Proteomes" id="UP000249661">
    <property type="component" value="Unassembled WGS sequence"/>
</dbReference>
<reference evidence="1" key="1">
    <citation type="submission" date="2018-02" db="EMBL/GenBank/DDBJ databases">
        <title>The genomes of Aspergillus section Nigri reveals drivers in fungal speciation.</title>
        <authorList>
            <consortium name="DOE Joint Genome Institute"/>
            <person name="Vesth T.C."/>
            <person name="Nybo J."/>
            <person name="Theobald S."/>
            <person name="Brandl J."/>
            <person name="Frisvad J.C."/>
            <person name="Nielsen K.F."/>
            <person name="Lyhne E.K."/>
            <person name="Kogle M.E."/>
            <person name="Kuo A."/>
            <person name="Riley R."/>
            <person name="Clum A."/>
            <person name="Nolan M."/>
            <person name="Lipzen A."/>
            <person name="Salamov A."/>
            <person name="Henrissat B."/>
            <person name="Wiebenga A."/>
            <person name="De vries R.P."/>
            <person name="Grigoriev I.V."/>
            <person name="Mortensen U.H."/>
            <person name="Andersen M.R."/>
            <person name="Baker S.E."/>
        </authorList>
    </citation>
    <scope>NUCLEOTIDE SEQUENCE</scope>
    <source>
        <strain evidence="1">CBS 121060</strain>
    </source>
</reference>
<proteinExistence type="predicted"/>